<protein>
    <submittedName>
        <fullName evidence="1">Uncharacterized protein</fullName>
    </submittedName>
</protein>
<proteinExistence type="predicted"/>
<organism evidence="1">
    <name type="scientific">Arundo donax</name>
    <name type="common">Giant reed</name>
    <name type="synonym">Donax arundinaceus</name>
    <dbReference type="NCBI Taxonomy" id="35708"/>
    <lineage>
        <taxon>Eukaryota</taxon>
        <taxon>Viridiplantae</taxon>
        <taxon>Streptophyta</taxon>
        <taxon>Embryophyta</taxon>
        <taxon>Tracheophyta</taxon>
        <taxon>Spermatophyta</taxon>
        <taxon>Magnoliopsida</taxon>
        <taxon>Liliopsida</taxon>
        <taxon>Poales</taxon>
        <taxon>Poaceae</taxon>
        <taxon>PACMAD clade</taxon>
        <taxon>Arundinoideae</taxon>
        <taxon>Arundineae</taxon>
        <taxon>Arundo</taxon>
    </lineage>
</organism>
<dbReference type="AlphaFoldDB" id="A0A0A8ZH80"/>
<reference evidence="1" key="2">
    <citation type="journal article" date="2015" name="Data Brief">
        <title>Shoot transcriptome of the giant reed, Arundo donax.</title>
        <authorList>
            <person name="Barrero R.A."/>
            <person name="Guerrero F.D."/>
            <person name="Moolhuijzen P."/>
            <person name="Goolsby J.A."/>
            <person name="Tidwell J."/>
            <person name="Bellgard S.E."/>
            <person name="Bellgard M.I."/>
        </authorList>
    </citation>
    <scope>NUCLEOTIDE SEQUENCE</scope>
    <source>
        <tissue evidence="1">Shoot tissue taken approximately 20 cm above the soil surface</tissue>
    </source>
</reference>
<reference evidence="1" key="1">
    <citation type="submission" date="2014-09" db="EMBL/GenBank/DDBJ databases">
        <authorList>
            <person name="Magalhaes I.L.F."/>
            <person name="Oliveira U."/>
            <person name="Santos F.R."/>
            <person name="Vidigal T.H.D.A."/>
            <person name="Brescovit A.D."/>
            <person name="Santos A.J."/>
        </authorList>
    </citation>
    <scope>NUCLEOTIDE SEQUENCE</scope>
    <source>
        <tissue evidence="1">Shoot tissue taken approximately 20 cm above the soil surface</tissue>
    </source>
</reference>
<evidence type="ECO:0000313" key="1">
    <source>
        <dbReference type="EMBL" id="JAD36085.1"/>
    </source>
</evidence>
<name>A0A0A8ZH80_ARUDO</name>
<dbReference type="EMBL" id="GBRH01261810">
    <property type="protein sequence ID" value="JAD36085.1"/>
    <property type="molecule type" value="Transcribed_RNA"/>
</dbReference>
<sequence>MQGQLWYSSKVSLPKTSFCCQLTEILTVMVFSN</sequence>
<accession>A0A0A8ZH80</accession>